<keyword evidence="7 12" id="KW-1133">Transmembrane helix</keyword>
<evidence type="ECO:0000313" key="13">
    <source>
        <dbReference type="Proteomes" id="UP000695022"/>
    </source>
</evidence>
<feature type="transmembrane region" description="Helical" evidence="12">
    <location>
        <begin position="203"/>
        <end position="221"/>
    </location>
</feature>
<feature type="transmembrane region" description="Helical" evidence="12">
    <location>
        <begin position="77"/>
        <end position="95"/>
    </location>
</feature>
<evidence type="ECO:0000256" key="2">
    <source>
        <dbReference type="ARBA" id="ARBA00004651"/>
    </source>
</evidence>
<reference evidence="14" key="1">
    <citation type="submission" date="2025-08" db="UniProtKB">
        <authorList>
            <consortium name="RefSeq"/>
        </authorList>
    </citation>
    <scope>IDENTIFICATION</scope>
</reference>
<proteinExistence type="predicted"/>
<dbReference type="PANTHER" id="PTHR23516">
    <property type="entry name" value="SAM (S-ADENOSYL METHIONINE) TRANSPORTER"/>
    <property type="match status" value="1"/>
</dbReference>
<dbReference type="InterPro" id="IPR008509">
    <property type="entry name" value="MOT2/MFSD5"/>
</dbReference>
<evidence type="ECO:0000256" key="4">
    <source>
        <dbReference type="ARBA" id="ARBA00022448"/>
    </source>
</evidence>
<evidence type="ECO:0000256" key="8">
    <source>
        <dbReference type="ARBA" id="ARBA00023065"/>
    </source>
</evidence>
<accession>A0ABM1F039</accession>
<dbReference type="SUPFAM" id="SSF103473">
    <property type="entry name" value="MFS general substrate transporter"/>
    <property type="match status" value="1"/>
</dbReference>
<evidence type="ECO:0000256" key="11">
    <source>
        <dbReference type="ARBA" id="ARBA00032555"/>
    </source>
</evidence>
<keyword evidence="6 12" id="KW-0812">Transmembrane</keyword>
<dbReference type="PANTHER" id="PTHR23516:SF1">
    <property type="entry name" value="MOLYBDATE-ANION TRANSPORTER"/>
    <property type="match status" value="1"/>
</dbReference>
<name>A0ABM1F039_PRICU</name>
<dbReference type="GeneID" id="106817637"/>
<feature type="transmembrane region" description="Helical" evidence="12">
    <location>
        <begin position="45"/>
        <end position="65"/>
    </location>
</feature>
<keyword evidence="5" id="KW-1003">Cell membrane</keyword>
<feature type="transmembrane region" description="Helical" evidence="12">
    <location>
        <begin position="175"/>
        <end position="197"/>
    </location>
</feature>
<comment type="function">
    <text evidence="1">Mediates high-affinity intracellular uptake of the rare oligo-element molybdenum.</text>
</comment>
<evidence type="ECO:0000256" key="12">
    <source>
        <dbReference type="SAM" id="Phobius"/>
    </source>
</evidence>
<evidence type="ECO:0000256" key="9">
    <source>
        <dbReference type="ARBA" id="ARBA00023136"/>
    </source>
</evidence>
<feature type="transmembrane region" description="Helical" evidence="12">
    <location>
        <begin position="375"/>
        <end position="394"/>
    </location>
</feature>
<organism evidence="13 14">
    <name type="scientific">Priapulus caudatus</name>
    <name type="common">Priapulid worm</name>
    <dbReference type="NCBI Taxonomy" id="37621"/>
    <lineage>
        <taxon>Eukaryota</taxon>
        <taxon>Metazoa</taxon>
        <taxon>Ecdysozoa</taxon>
        <taxon>Scalidophora</taxon>
        <taxon>Priapulida</taxon>
        <taxon>Priapulimorpha</taxon>
        <taxon>Priapulimorphida</taxon>
        <taxon>Priapulidae</taxon>
        <taxon>Priapulus</taxon>
    </lineage>
</organism>
<dbReference type="InterPro" id="IPR036259">
    <property type="entry name" value="MFS_trans_sf"/>
</dbReference>
<sequence length="446" mass="47424">MDLTLLTYATFVVMAAAAAGLHYATRSKPNLTAVNNPVFLDFQRGYFLAYFPALFADWLQGPYLYKLYSVYGFTESQIAILYVCGTAASVIAGYAAPSVADRVGRRALSLAAAAAYALSCLMKLSRDYFALLSSRAMAGGAAALLFAALDAWCAHEHTERHDFPGEWRAATASRAARWNAWLAVAAGLVANVVVVAAGPASPYVVAVLPLAVAAATIAARWPENCATTMTKPARRSCSGEALRRAARDEATLLLGGVQAAFESVMSMFVFLWTPILDPARPPLGVVFAAFMLCVMVGGATYELLRARVAAPTLLAGAISLAIFAMLLCVGATHPEKARAPLALVGFAALEVAIGVYFPAMGYLRRRLLPDAHRAAIVGWFRVPLTVLTCAGLIFLHGDVTGHGNRIILIICLVLLLVAMAAAVRLLKVVSNDERLATTEAETNEPI</sequence>
<feature type="transmembrane region" description="Helical" evidence="12">
    <location>
        <begin position="281"/>
        <end position="301"/>
    </location>
</feature>
<feature type="transmembrane region" description="Helical" evidence="12">
    <location>
        <begin position="406"/>
        <end position="426"/>
    </location>
</feature>
<evidence type="ECO:0000256" key="6">
    <source>
        <dbReference type="ARBA" id="ARBA00022692"/>
    </source>
</evidence>
<evidence type="ECO:0000256" key="1">
    <source>
        <dbReference type="ARBA" id="ARBA00003019"/>
    </source>
</evidence>
<dbReference type="Gene3D" id="1.20.1250.20">
    <property type="entry name" value="MFS general substrate transporter like domains"/>
    <property type="match status" value="1"/>
</dbReference>
<feature type="transmembrane region" description="Helical" evidence="12">
    <location>
        <begin position="339"/>
        <end position="363"/>
    </location>
</feature>
<keyword evidence="13" id="KW-1185">Reference proteome</keyword>
<feature type="transmembrane region" description="Helical" evidence="12">
    <location>
        <begin position="6"/>
        <end position="24"/>
    </location>
</feature>
<comment type="subcellular location">
    <subcellularLocation>
        <location evidence="2">Cell membrane</location>
        <topology evidence="2">Multi-pass membrane protein</topology>
    </subcellularLocation>
</comment>
<gene>
    <name evidence="14" type="primary">LOC106817637</name>
</gene>
<keyword evidence="8" id="KW-0406">Ion transport</keyword>
<evidence type="ECO:0000256" key="7">
    <source>
        <dbReference type="ARBA" id="ARBA00022989"/>
    </source>
</evidence>
<dbReference type="Pfam" id="PF05631">
    <property type="entry name" value="MFS_5"/>
    <property type="match status" value="1"/>
</dbReference>
<keyword evidence="4" id="KW-0813">Transport</keyword>
<feature type="transmembrane region" description="Helical" evidence="12">
    <location>
        <begin position="252"/>
        <end position="275"/>
    </location>
</feature>
<dbReference type="Proteomes" id="UP000695022">
    <property type="component" value="Unplaced"/>
</dbReference>
<dbReference type="RefSeq" id="XP_014677810.1">
    <property type="nucleotide sequence ID" value="XM_014822324.1"/>
</dbReference>
<feature type="transmembrane region" description="Helical" evidence="12">
    <location>
        <begin position="313"/>
        <end position="333"/>
    </location>
</feature>
<evidence type="ECO:0000256" key="10">
    <source>
        <dbReference type="ARBA" id="ARBA00030646"/>
    </source>
</evidence>
<evidence type="ECO:0000256" key="3">
    <source>
        <dbReference type="ARBA" id="ARBA00021242"/>
    </source>
</evidence>
<protein>
    <recommendedName>
        <fullName evidence="3">Molybdate-anion transporter</fullName>
    </recommendedName>
    <alternativeName>
        <fullName evidence="10">Major facilitator superfamily domain-containing protein 5</fullName>
    </alternativeName>
    <alternativeName>
        <fullName evidence="11">Molybdate transporter 2 homolog</fullName>
    </alternativeName>
</protein>
<keyword evidence="9 12" id="KW-0472">Membrane</keyword>
<evidence type="ECO:0000313" key="14">
    <source>
        <dbReference type="RefSeq" id="XP_014677810.1"/>
    </source>
</evidence>
<evidence type="ECO:0000256" key="5">
    <source>
        <dbReference type="ARBA" id="ARBA00022475"/>
    </source>
</evidence>